<keyword evidence="5" id="KW-1185">Reference proteome</keyword>
<feature type="repeat" description="ANK" evidence="3">
    <location>
        <begin position="779"/>
        <end position="811"/>
    </location>
</feature>
<feature type="repeat" description="ANK" evidence="3">
    <location>
        <begin position="646"/>
        <end position="678"/>
    </location>
</feature>
<feature type="repeat" description="ANK" evidence="3">
    <location>
        <begin position="547"/>
        <end position="579"/>
    </location>
</feature>
<dbReference type="Pfam" id="PF00023">
    <property type="entry name" value="Ank"/>
    <property type="match status" value="2"/>
</dbReference>
<feature type="repeat" description="ANK" evidence="3">
    <location>
        <begin position="613"/>
        <end position="645"/>
    </location>
</feature>
<organism evidence="4 5">
    <name type="scientific">Cryomyces minteri</name>
    <dbReference type="NCBI Taxonomy" id="331657"/>
    <lineage>
        <taxon>Eukaryota</taxon>
        <taxon>Fungi</taxon>
        <taxon>Dikarya</taxon>
        <taxon>Ascomycota</taxon>
        <taxon>Pezizomycotina</taxon>
        <taxon>Dothideomycetes</taxon>
        <taxon>Dothideomycetes incertae sedis</taxon>
        <taxon>Cryomyces</taxon>
    </lineage>
</organism>
<dbReference type="PROSITE" id="PS50297">
    <property type="entry name" value="ANK_REP_REGION"/>
    <property type="match status" value="11"/>
</dbReference>
<feature type="repeat" description="ANK" evidence="3">
    <location>
        <begin position="712"/>
        <end position="744"/>
    </location>
</feature>
<dbReference type="PRINTS" id="PR01415">
    <property type="entry name" value="ANKYRIN"/>
</dbReference>
<dbReference type="STRING" id="331657.A0A4U0WJA8"/>
<feature type="repeat" description="ANK" evidence="3">
    <location>
        <begin position="679"/>
        <end position="711"/>
    </location>
</feature>
<dbReference type="Proteomes" id="UP000308768">
    <property type="component" value="Unassembled WGS sequence"/>
</dbReference>
<dbReference type="SUPFAM" id="SSF48403">
    <property type="entry name" value="Ankyrin repeat"/>
    <property type="match status" value="2"/>
</dbReference>
<evidence type="ECO:0000313" key="4">
    <source>
        <dbReference type="EMBL" id="TKA62757.1"/>
    </source>
</evidence>
<dbReference type="PROSITE" id="PS50088">
    <property type="entry name" value="ANK_REPEAT"/>
    <property type="match status" value="12"/>
</dbReference>
<dbReference type="EMBL" id="NAJN01001507">
    <property type="protein sequence ID" value="TKA62757.1"/>
    <property type="molecule type" value="Genomic_DNA"/>
</dbReference>
<feature type="repeat" description="ANK" evidence="3">
    <location>
        <begin position="812"/>
        <end position="844"/>
    </location>
</feature>
<feature type="repeat" description="ANK" evidence="3">
    <location>
        <begin position="878"/>
        <end position="911"/>
    </location>
</feature>
<dbReference type="PANTHER" id="PTHR24178">
    <property type="entry name" value="MOLTING PROTEIN MLT-4"/>
    <property type="match status" value="1"/>
</dbReference>
<evidence type="ECO:0000256" key="3">
    <source>
        <dbReference type="PROSITE-ProRule" id="PRU00023"/>
    </source>
</evidence>
<feature type="repeat" description="ANK" evidence="3">
    <location>
        <begin position="845"/>
        <end position="877"/>
    </location>
</feature>
<sequence>MNAVSRRVRLSHFSLLPSTLANLEAIARRFDMGDEVTTRLRIVHAFSQNIVFASIRPTIKGLLENQDNVVDHRMLSTIVLETDSRLDLEVSPGCDITHEHSAFWIELQVLFRSPQFQPGDGSPVPLSPIESLAKAIVNIRAAEDDGDCNTIAEKADDELQEELTLRTVFGFFLVRRKLYSLAERILNACVTALMHQNISLRSALLIAATELVNCRNRLGRARLGFELAESILSQDLAPFLYGHEVSCLRIALADSLVGQGIFEEAITTLKDLTEAKFSESWLVIMSALRLSKIGRRQGCHNEALSRSGFLWKALDLLDVSTAFLGTYCADECLVSASVPADDDDVQTQMKKKDILNLCTEKISVCSSQMEYSRIMSDLNKMRNDSPHYTEVFLEDHARVRVPMSVDNTATAFVTHPHSPTFVPSSPIGMNIEGRPSVLVKPVRPGSVRLAQSIGYKAPELNEVSSTSQTVHAPVKVHFRDVLGLYPLHEAVDRDSVPAVRLLLRVLPIDSRNARRETVLYNASSRGHEGMVKLLLDKGAAVDVNCESGETALHAAVRWGHDAIVILLLMAGADLESKSHTGETPLWLAVLSGRESAVQLLLDNGAKVDSRDYIHQTPLSFAVLRGYKGIARLLLDKGAEVDSRDYEHQTPLSLAVSQGHESMARLLLDNGAEPDLMDNHGDTPLAHALMRNKEAVGRLLIDAGATVHRKNKDAQPLLVIAVMHASENMVKLILDRGADMNAWSTDEYYNALNMAVARGSEPVVRLLLDRGANLEAVGSDGRTPLSWAAECGHEAMVRLLLDKGVPPDQRDASGRTPLAWAAQRANRAIVAMLLEKGADVDAQDKGGRTPIMWAVTNGHTALTKLLLEKGADIDAQDLAGRTPLSYGVQSFDAERIAKLLLSEGADPNLKDKNGKKPQSRATRSSGLEVVALLISYGATP</sequence>
<dbReference type="Gene3D" id="1.25.40.20">
    <property type="entry name" value="Ankyrin repeat-containing domain"/>
    <property type="match status" value="3"/>
</dbReference>
<dbReference type="AlphaFoldDB" id="A0A4U0WJA8"/>
<dbReference type="Pfam" id="PF13637">
    <property type="entry name" value="Ank_4"/>
    <property type="match status" value="1"/>
</dbReference>
<evidence type="ECO:0000313" key="5">
    <source>
        <dbReference type="Proteomes" id="UP000308768"/>
    </source>
</evidence>
<gene>
    <name evidence="4" type="ORF">B0A49_10458</name>
</gene>
<dbReference type="Pfam" id="PF12796">
    <property type="entry name" value="Ank_2"/>
    <property type="match status" value="3"/>
</dbReference>
<accession>A0A4U0WJA8</accession>
<reference evidence="4 5" key="1">
    <citation type="submission" date="2017-03" db="EMBL/GenBank/DDBJ databases">
        <title>Genomes of endolithic fungi from Antarctica.</title>
        <authorList>
            <person name="Coleine C."/>
            <person name="Masonjones S."/>
            <person name="Stajich J.E."/>
        </authorList>
    </citation>
    <scope>NUCLEOTIDE SEQUENCE [LARGE SCALE GENOMIC DNA]</scope>
    <source>
        <strain evidence="4 5">CCFEE 5187</strain>
    </source>
</reference>
<keyword evidence="1" id="KW-0677">Repeat</keyword>
<dbReference type="InterPro" id="IPR002110">
    <property type="entry name" value="Ankyrin_rpt"/>
</dbReference>
<evidence type="ECO:0000256" key="2">
    <source>
        <dbReference type="ARBA" id="ARBA00023043"/>
    </source>
</evidence>
<protein>
    <submittedName>
        <fullName evidence="4">Uncharacterized protein</fullName>
    </submittedName>
</protein>
<proteinExistence type="predicted"/>
<comment type="caution">
    <text evidence="4">The sequence shown here is derived from an EMBL/GenBank/DDBJ whole genome shotgun (WGS) entry which is preliminary data.</text>
</comment>
<keyword evidence="2 3" id="KW-0040">ANK repeat</keyword>
<dbReference type="OrthoDB" id="426293at2759"/>
<name>A0A4U0WJA8_9PEZI</name>
<feature type="repeat" description="ANK" evidence="3">
    <location>
        <begin position="514"/>
        <end position="546"/>
    </location>
</feature>
<evidence type="ECO:0000256" key="1">
    <source>
        <dbReference type="ARBA" id="ARBA00022737"/>
    </source>
</evidence>
<dbReference type="SMART" id="SM00248">
    <property type="entry name" value="ANK"/>
    <property type="match status" value="13"/>
</dbReference>
<feature type="repeat" description="ANK" evidence="3">
    <location>
        <begin position="746"/>
        <end position="778"/>
    </location>
</feature>
<feature type="repeat" description="ANK" evidence="3">
    <location>
        <begin position="580"/>
        <end position="612"/>
    </location>
</feature>
<dbReference type="InterPro" id="IPR036770">
    <property type="entry name" value="Ankyrin_rpt-contain_sf"/>
</dbReference>